<dbReference type="AlphaFoldDB" id="A0A271KLZ7"/>
<dbReference type="InterPro" id="IPR002509">
    <property type="entry name" value="NODB_dom"/>
</dbReference>
<evidence type="ECO:0000259" key="5">
    <source>
        <dbReference type="PROSITE" id="PS51677"/>
    </source>
</evidence>
<dbReference type="GO" id="GO:0005975">
    <property type="term" value="P:carbohydrate metabolic process"/>
    <property type="evidence" value="ECO:0007669"/>
    <property type="project" value="InterPro"/>
</dbReference>
<evidence type="ECO:0000256" key="3">
    <source>
        <dbReference type="ARBA" id="ARBA00020071"/>
    </source>
</evidence>
<feature type="domain" description="NodB homology" evidence="5">
    <location>
        <begin position="71"/>
        <end position="290"/>
    </location>
</feature>
<dbReference type="Gene3D" id="3.20.20.370">
    <property type="entry name" value="Glycoside hydrolase/deacetylase"/>
    <property type="match status" value="1"/>
</dbReference>
<dbReference type="SUPFAM" id="SSF88713">
    <property type="entry name" value="Glycoside hydrolase/deacetylase"/>
    <property type="match status" value="1"/>
</dbReference>
<evidence type="ECO:0000313" key="6">
    <source>
        <dbReference type="EMBL" id="PAP96813.1"/>
    </source>
</evidence>
<dbReference type="Pfam" id="PF01522">
    <property type="entry name" value="Polysacc_deac_1"/>
    <property type="match status" value="1"/>
</dbReference>
<evidence type="ECO:0000256" key="4">
    <source>
        <dbReference type="ARBA" id="ARBA00032976"/>
    </source>
</evidence>
<dbReference type="PROSITE" id="PS51677">
    <property type="entry name" value="NODB"/>
    <property type="match status" value="1"/>
</dbReference>
<keyword evidence="7" id="KW-1185">Reference proteome</keyword>
<dbReference type="Proteomes" id="UP000215931">
    <property type="component" value="Unassembled WGS sequence"/>
</dbReference>
<accession>A0A271KLZ7</accession>
<comment type="similarity">
    <text evidence="2">Belongs to the polysaccharide deacetylase family.</text>
</comment>
<name>A0A271KLZ7_9HYPH</name>
<evidence type="ECO:0000256" key="1">
    <source>
        <dbReference type="ARBA" id="ARBA00003236"/>
    </source>
</evidence>
<reference evidence="6 7" key="1">
    <citation type="submission" date="2017-08" db="EMBL/GenBank/DDBJ databases">
        <title>Mesorhizobium wenxinae sp. nov., a novel rhizobial species isolated from root nodules of chickpea (Cicer arietinum L.).</title>
        <authorList>
            <person name="Zhang J."/>
        </authorList>
    </citation>
    <scope>NUCLEOTIDE SEQUENCE [LARGE SCALE GENOMIC DNA]</scope>
    <source>
        <strain evidence="7">WYCCWR 10019</strain>
    </source>
</reference>
<evidence type="ECO:0000313" key="7">
    <source>
        <dbReference type="Proteomes" id="UP000215931"/>
    </source>
</evidence>
<dbReference type="RefSeq" id="WP_095517477.1">
    <property type="nucleotide sequence ID" value="NZ_NPKH01000011.1"/>
</dbReference>
<dbReference type="EMBL" id="NPKH01000011">
    <property type="protein sequence ID" value="PAP96813.1"/>
    <property type="molecule type" value="Genomic_DNA"/>
</dbReference>
<comment type="caution">
    <text evidence="6">The sequence shown here is derived from an EMBL/GenBank/DDBJ whole genome shotgun (WGS) entry which is preliminary data.</text>
</comment>
<gene>
    <name evidence="6" type="ORF">CIT31_03675</name>
</gene>
<evidence type="ECO:0000256" key="2">
    <source>
        <dbReference type="ARBA" id="ARBA00010973"/>
    </source>
</evidence>
<dbReference type="InterPro" id="IPR011330">
    <property type="entry name" value="Glyco_hydro/deAcase_b/a-brl"/>
</dbReference>
<sequence>MKLQHRHGPPRDFVGYGRRPPQIIWPDGRLVAVNLVVCYEEGSEYSLFEGDDHSDGWGEYPLSAPAGIRDLGTETHFEYGSRVGIWRIARLLERHGVHATISSCAEALRRNPEVTAWLRQSGHDLLGHGLRWTEQWTLSRDEERDHLQRAVALFIELLGERPIGWNSRSFPSVNTRDILIEEGGFLYDSDPCNDDLPYFVPAQNGRLLIIPYSKTLNDSRYLVSPGYVTPKDFVDNVEAYLDFLIREAREDGGRMMTIAVHARWTGQPNRAAALEGIIETVLSRPEAAFMRRNDIARYWLSLFPAEGEAP</sequence>
<protein>
    <recommendedName>
        <fullName evidence="3">Chitooligosaccharide deacetylase</fullName>
    </recommendedName>
    <alternativeName>
        <fullName evidence="4">Nodulation protein B</fullName>
    </alternativeName>
</protein>
<dbReference type="PANTHER" id="PTHR43123:SF1">
    <property type="entry name" value="POLYSACCHARIDE DEACETYLASE-RELATED"/>
    <property type="match status" value="1"/>
</dbReference>
<organism evidence="6 7">
    <name type="scientific">Mesorhizobium wenxiniae</name>
    <dbReference type="NCBI Taxonomy" id="2014805"/>
    <lineage>
        <taxon>Bacteria</taxon>
        <taxon>Pseudomonadati</taxon>
        <taxon>Pseudomonadota</taxon>
        <taxon>Alphaproteobacteria</taxon>
        <taxon>Hyphomicrobiales</taxon>
        <taxon>Phyllobacteriaceae</taxon>
        <taxon>Mesorhizobium</taxon>
    </lineage>
</organism>
<dbReference type="PANTHER" id="PTHR43123">
    <property type="entry name" value="POLYSACCHARIDE DEACETYLASE-RELATED"/>
    <property type="match status" value="1"/>
</dbReference>
<dbReference type="OrthoDB" id="9787041at2"/>
<comment type="function">
    <text evidence="1">Is involved in generating a small heat-stable compound (Nod), an acylated oligomer of N-acetylglucosamine, that stimulates mitosis in various plant protoplasts.</text>
</comment>
<dbReference type="GO" id="GO:0016810">
    <property type="term" value="F:hydrolase activity, acting on carbon-nitrogen (but not peptide) bonds"/>
    <property type="evidence" value="ECO:0007669"/>
    <property type="project" value="InterPro"/>
</dbReference>
<proteinExistence type="inferred from homology"/>